<feature type="non-terminal residue" evidence="1">
    <location>
        <position position="359"/>
    </location>
</feature>
<sequence length="359" mass="39610">MTQGLESTVPRTVIEQYNRLLKQGKPVDRSSTKVEWTVLAGIVQETRKRIIDRTGVKCLGAGEVDSNGDLVHDSHAEVVARRGLLRYLYTEIEKCLYNEKNAAESIFKRSDQQDGEDVDEGSVPFVLKSRDEMDVRFHLYVSQAPCGDASTESLAQHLGDGDGQGGGVEGEVRAKKRPRIDDKDTRRDSVNKGKFGETSETVAVGLLRGRQGFASLGSLRTKPGRLDADTTYSMSCSDKIAKWNVVGMQSALLSTLIPPIYLTSVVVGDLYNYEGLRRALYGRVEGIEGLPHGFTVNKPYLLRSTIEFDRSVTSVARANPQARLITSDAAICWYEGVHRHDVVVQGRRQGFSSKVATDP</sequence>
<organism evidence="1 2">
    <name type="scientific">Spiromyces aspiralis</name>
    <dbReference type="NCBI Taxonomy" id="68401"/>
    <lineage>
        <taxon>Eukaryota</taxon>
        <taxon>Fungi</taxon>
        <taxon>Fungi incertae sedis</taxon>
        <taxon>Zoopagomycota</taxon>
        <taxon>Kickxellomycotina</taxon>
        <taxon>Kickxellomycetes</taxon>
        <taxon>Kickxellales</taxon>
        <taxon>Kickxellaceae</taxon>
        <taxon>Spiromyces</taxon>
    </lineage>
</organism>
<accession>A0ACC1HBF4</accession>
<dbReference type="Proteomes" id="UP001145114">
    <property type="component" value="Unassembled WGS sequence"/>
</dbReference>
<evidence type="ECO:0000313" key="2">
    <source>
        <dbReference type="Proteomes" id="UP001145114"/>
    </source>
</evidence>
<evidence type="ECO:0000313" key="1">
    <source>
        <dbReference type="EMBL" id="KAJ1673889.1"/>
    </source>
</evidence>
<protein>
    <submittedName>
        <fullName evidence="1">Uncharacterized protein</fullName>
    </submittedName>
</protein>
<name>A0ACC1HBF4_9FUNG</name>
<comment type="caution">
    <text evidence="1">The sequence shown here is derived from an EMBL/GenBank/DDBJ whole genome shotgun (WGS) entry which is preliminary data.</text>
</comment>
<dbReference type="EMBL" id="JAMZIH010006469">
    <property type="protein sequence ID" value="KAJ1673889.1"/>
    <property type="molecule type" value="Genomic_DNA"/>
</dbReference>
<reference evidence="1" key="1">
    <citation type="submission" date="2022-06" db="EMBL/GenBank/DDBJ databases">
        <title>Phylogenomic reconstructions and comparative analyses of Kickxellomycotina fungi.</title>
        <authorList>
            <person name="Reynolds N.K."/>
            <person name="Stajich J.E."/>
            <person name="Barry K."/>
            <person name="Grigoriev I.V."/>
            <person name="Crous P."/>
            <person name="Smith M.E."/>
        </authorList>
    </citation>
    <scope>NUCLEOTIDE SEQUENCE</scope>
    <source>
        <strain evidence="1">RSA 2271</strain>
    </source>
</reference>
<proteinExistence type="predicted"/>
<gene>
    <name evidence="1" type="ORF">EV182_004368</name>
</gene>
<keyword evidence="2" id="KW-1185">Reference proteome</keyword>